<comment type="caution">
    <text evidence="1">The sequence shown here is derived from an EMBL/GenBank/DDBJ whole genome shotgun (WGS) entry which is preliminary data.</text>
</comment>
<proteinExistence type="predicted"/>
<reference evidence="1 2" key="1">
    <citation type="journal article" date="2016" name="Nat. Commun.">
        <title>Thousands of microbial genomes shed light on interconnected biogeochemical processes in an aquifer system.</title>
        <authorList>
            <person name="Anantharaman K."/>
            <person name="Brown C.T."/>
            <person name="Hug L.A."/>
            <person name="Sharon I."/>
            <person name="Castelle C.J."/>
            <person name="Probst A.J."/>
            <person name="Thomas B.C."/>
            <person name="Singh A."/>
            <person name="Wilkins M.J."/>
            <person name="Karaoz U."/>
            <person name="Brodie E.L."/>
            <person name="Williams K.H."/>
            <person name="Hubbard S.S."/>
            <person name="Banfield J.F."/>
        </authorList>
    </citation>
    <scope>NUCLEOTIDE SEQUENCE [LARGE SCALE GENOMIC DNA]</scope>
</reference>
<sequence length="216" mass="24445">MATAPTRIVFDLGDKIRVSPPIWPDHKLDIQPGDLSKSVPYGNGVYGYQDRKGSNPFTSAPSQEACGGVIYFSNGVSKDDFEAFMRILEVQPGYVVKPSKDFAVFTAESKQPGKDGYLVQMRVVSKFGLRFMFGALTDAEYEKFPEQELTIVEALWSFIKQERKRWGTSWMDDKGLGGKFGGDGDFACEELAFGFMLENDYHRVYRIWSRAWLVTK</sequence>
<accession>A0A1G2K690</accession>
<evidence type="ECO:0000313" key="2">
    <source>
        <dbReference type="Proteomes" id="UP000178574"/>
    </source>
</evidence>
<evidence type="ECO:0000313" key="1">
    <source>
        <dbReference type="EMBL" id="OGZ94946.1"/>
    </source>
</evidence>
<dbReference type="AlphaFoldDB" id="A0A1G2K690"/>
<dbReference type="Proteomes" id="UP000178574">
    <property type="component" value="Unassembled WGS sequence"/>
</dbReference>
<organism evidence="1 2">
    <name type="scientific">Candidatus Sungbacteria bacterium RIFCSPHIGHO2_01_FULL_50_25</name>
    <dbReference type="NCBI Taxonomy" id="1802265"/>
    <lineage>
        <taxon>Bacteria</taxon>
        <taxon>Candidatus Sungiibacteriota</taxon>
    </lineage>
</organism>
<protein>
    <submittedName>
        <fullName evidence="1">Uncharacterized protein</fullName>
    </submittedName>
</protein>
<dbReference type="EMBL" id="MHQD01000045">
    <property type="protein sequence ID" value="OGZ94946.1"/>
    <property type="molecule type" value="Genomic_DNA"/>
</dbReference>
<gene>
    <name evidence="1" type="ORF">A2847_02070</name>
</gene>
<name>A0A1G2K690_9BACT</name>